<dbReference type="AlphaFoldDB" id="A0A931FE18"/>
<gene>
    <name evidence="3" type="ORF">I2501_25005</name>
</gene>
<proteinExistence type="predicted"/>
<evidence type="ECO:0000313" key="3">
    <source>
        <dbReference type="EMBL" id="MBF9071282.1"/>
    </source>
</evidence>
<feature type="transmembrane region" description="Helical" evidence="2">
    <location>
        <begin position="106"/>
        <end position="126"/>
    </location>
</feature>
<protein>
    <submittedName>
        <fullName evidence="3">Uncharacterized protein</fullName>
    </submittedName>
</protein>
<evidence type="ECO:0000256" key="2">
    <source>
        <dbReference type="SAM" id="Phobius"/>
    </source>
</evidence>
<sequence length="161" mass="16221">MTDNHTQPDGAQPDGTHRENRPAARALAIAAWALLGLAATATVLSAVGQHAQPVPALTLLLLLAGPGSALAWALPGQELPLRLLIGVFGGLAADAVIAQAMLTLRLWSPSGGALAALALTLVLLALRRPWPLGALGGRRGSAHPTARPSARTTDPGGSAAP</sequence>
<keyword evidence="2" id="KW-0812">Transmembrane</keyword>
<name>A0A931FE18_9ACTN</name>
<feature type="region of interest" description="Disordered" evidence="1">
    <location>
        <begin position="137"/>
        <end position="161"/>
    </location>
</feature>
<dbReference type="EMBL" id="JADPRT010000011">
    <property type="protein sequence ID" value="MBF9071282.1"/>
    <property type="molecule type" value="Genomic_DNA"/>
</dbReference>
<accession>A0A931FE18</accession>
<feature type="transmembrane region" description="Helical" evidence="2">
    <location>
        <begin position="26"/>
        <end position="48"/>
    </location>
</feature>
<keyword evidence="2" id="KW-1133">Transmembrane helix</keyword>
<keyword evidence="4" id="KW-1185">Reference proteome</keyword>
<keyword evidence="2" id="KW-0472">Membrane</keyword>
<feature type="transmembrane region" description="Helical" evidence="2">
    <location>
        <begin position="81"/>
        <end position="100"/>
    </location>
</feature>
<reference evidence="3" key="1">
    <citation type="submission" date="2020-11" db="EMBL/GenBank/DDBJ databases">
        <title>Isolation and identification of active actinomycetes.</title>
        <authorList>
            <person name="Yu B."/>
        </authorList>
    </citation>
    <scope>NUCLEOTIDE SEQUENCE</scope>
    <source>
        <strain evidence="3">NEAU-YB345</strain>
    </source>
</reference>
<evidence type="ECO:0000256" key="1">
    <source>
        <dbReference type="SAM" id="MobiDB-lite"/>
    </source>
</evidence>
<dbReference type="RefSeq" id="WP_196196443.1">
    <property type="nucleotide sequence ID" value="NZ_JADPRT010000011.1"/>
</dbReference>
<organism evidence="3 4">
    <name type="scientific">Streptacidiphilus fuscans</name>
    <dbReference type="NCBI Taxonomy" id="2789292"/>
    <lineage>
        <taxon>Bacteria</taxon>
        <taxon>Bacillati</taxon>
        <taxon>Actinomycetota</taxon>
        <taxon>Actinomycetes</taxon>
        <taxon>Kitasatosporales</taxon>
        <taxon>Streptomycetaceae</taxon>
        <taxon>Streptacidiphilus</taxon>
    </lineage>
</organism>
<comment type="caution">
    <text evidence="3">The sequence shown here is derived from an EMBL/GenBank/DDBJ whole genome shotgun (WGS) entry which is preliminary data.</text>
</comment>
<evidence type="ECO:0000313" key="4">
    <source>
        <dbReference type="Proteomes" id="UP000657385"/>
    </source>
</evidence>
<feature type="transmembrane region" description="Helical" evidence="2">
    <location>
        <begin position="54"/>
        <end position="74"/>
    </location>
</feature>
<dbReference type="Proteomes" id="UP000657385">
    <property type="component" value="Unassembled WGS sequence"/>
</dbReference>